<feature type="non-terminal residue" evidence="2">
    <location>
        <position position="1"/>
    </location>
</feature>
<proteinExistence type="predicted"/>
<dbReference type="Gene3D" id="2.60.40.3940">
    <property type="match status" value="1"/>
</dbReference>
<dbReference type="EMBL" id="JAJCGD010000111">
    <property type="protein sequence ID" value="MCB6829545.1"/>
    <property type="molecule type" value="Genomic_DNA"/>
</dbReference>
<evidence type="ECO:0000313" key="2">
    <source>
        <dbReference type="EMBL" id="MCB6829545.1"/>
    </source>
</evidence>
<organism evidence="2 3">
    <name type="scientific">Megamonas funiformis</name>
    <dbReference type="NCBI Taxonomy" id="437897"/>
    <lineage>
        <taxon>Bacteria</taxon>
        <taxon>Bacillati</taxon>
        <taxon>Bacillota</taxon>
        <taxon>Negativicutes</taxon>
        <taxon>Selenomonadales</taxon>
        <taxon>Selenomonadaceae</taxon>
        <taxon>Megamonas</taxon>
    </lineage>
</organism>
<comment type="caution">
    <text evidence="2">The sequence shown here is derived from an EMBL/GenBank/DDBJ whole genome shotgun (WGS) entry which is preliminary data.</text>
</comment>
<dbReference type="RefSeq" id="WP_227153523.1">
    <property type="nucleotide sequence ID" value="NZ_JAJCGD010000111.1"/>
</dbReference>
<sequence length="69" mass="7519">QWGFRSDTGYGGRTVTFPIAFTKQCFNGHVTTKRGGDSANGNNYVDNLTTTKMWTVCDGGGGYWIAIGY</sequence>
<protein>
    <recommendedName>
        <fullName evidence="1">Putative tail fiber protein gp53-like C-terminal domain-containing protein</fullName>
    </recommendedName>
</protein>
<dbReference type="Proteomes" id="UP001198190">
    <property type="component" value="Unassembled WGS sequence"/>
</dbReference>
<evidence type="ECO:0000313" key="3">
    <source>
        <dbReference type="Proteomes" id="UP001198190"/>
    </source>
</evidence>
<accession>A0AAW4U879</accession>
<dbReference type="AlphaFoldDB" id="A0AAW4U879"/>
<feature type="domain" description="Putative tail fiber protein gp53-like C-terminal" evidence="1">
    <location>
        <begin position="1"/>
        <end position="69"/>
    </location>
</feature>
<dbReference type="Pfam" id="PF21882">
    <property type="entry name" value="Gp53-like_C"/>
    <property type="match status" value="1"/>
</dbReference>
<reference evidence="2" key="1">
    <citation type="submission" date="2021-10" db="EMBL/GenBank/DDBJ databases">
        <title>Collection of gut derived symbiotic bacterial strains cultured from healthy donors.</title>
        <authorList>
            <person name="Lin H."/>
            <person name="Littmann E."/>
            <person name="Claire K."/>
            <person name="Pamer E."/>
        </authorList>
    </citation>
    <scope>NUCLEOTIDE SEQUENCE</scope>
    <source>
        <strain evidence="2">MSK.7.16</strain>
    </source>
</reference>
<evidence type="ECO:0000259" key="1">
    <source>
        <dbReference type="Pfam" id="PF21882"/>
    </source>
</evidence>
<dbReference type="InterPro" id="IPR054075">
    <property type="entry name" value="Gp53-like_C"/>
</dbReference>
<gene>
    <name evidence="2" type="ORF">LIY65_12750</name>
</gene>
<name>A0AAW4U879_9FIRM</name>